<keyword evidence="2" id="KW-1185">Reference proteome</keyword>
<protein>
    <submittedName>
        <fullName evidence="1">Uncharacterized protein</fullName>
    </submittedName>
</protein>
<proteinExistence type="predicted"/>
<sequence length="291" mass="32336">MNSALATNRTADDIEMQRHDLSSQPLAVLGHAWRFSCSEEENSVEDLVDEKTRLRPASSQVRPNTDVMARWFEIPGKQFYGGNTRTEHARQTEVCEWLLNELMSDVAPQILQLPRRVSMSVDVCVDTVLQPGTWVARLQSLLKEKFPSLRAEVNPATRELSLFHADSWHDGIRPDVVRLLVAVQLRKAASEVLANGVAEAAATLLVGSPAVAGQMSEKPALRIHRPARGTPEKVADVLTGCGNTPPAEAARLDVRARQSQTFALCNLNANSTFFRRLEADFWPPCHAFRHL</sequence>
<gene>
    <name evidence="1" type="ORF">VSR33_08775</name>
</gene>
<evidence type="ECO:0000313" key="2">
    <source>
        <dbReference type="Proteomes" id="UP001390669"/>
    </source>
</evidence>
<dbReference type="Proteomes" id="UP001390669">
    <property type="component" value="Unassembled WGS sequence"/>
</dbReference>
<name>A0ABU9S882_9BURK</name>
<evidence type="ECO:0000313" key="1">
    <source>
        <dbReference type="EMBL" id="MEM5447586.1"/>
    </source>
</evidence>
<dbReference type="RefSeq" id="WP_406951860.1">
    <property type="nucleotide sequence ID" value="NZ_JAYMRW010000003.1"/>
</dbReference>
<reference evidence="1 2" key="1">
    <citation type="submission" date="2024-01" db="EMBL/GenBank/DDBJ databases">
        <title>The diversity of rhizobia nodulating Mimosa spp. in eleven states of Brazil covering several biomes is determined by host plant, location, and edaphic factors.</title>
        <authorList>
            <person name="Rouws L."/>
            <person name="Barauna A."/>
            <person name="Beukes C."/>
            <person name="De Faria S.M."/>
            <person name="Gross E."/>
            <person name="Dos Reis Junior F.B."/>
            <person name="Simon M."/>
            <person name="Maluk M."/>
            <person name="Odee D.W."/>
            <person name="Kenicer G."/>
            <person name="Young J.P.W."/>
            <person name="Reis V.M."/>
            <person name="Zilli J."/>
            <person name="James E.K."/>
        </authorList>
    </citation>
    <scope>NUCLEOTIDE SEQUENCE [LARGE SCALE GENOMIC DNA]</scope>
    <source>
        <strain evidence="1 2">JPY164</strain>
    </source>
</reference>
<organism evidence="1 2">
    <name type="scientific">Paraburkholderia guartelaensis</name>
    <dbReference type="NCBI Taxonomy" id="2546446"/>
    <lineage>
        <taxon>Bacteria</taxon>
        <taxon>Pseudomonadati</taxon>
        <taxon>Pseudomonadota</taxon>
        <taxon>Betaproteobacteria</taxon>
        <taxon>Burkholderiales</taxon>
        <taxon>Burkholderiaceae</taxon>
        <taxon>Paraburkholderia</taxon>
    </lineage>
</organism>
<accession>A0ABU9S882</accession>
<dbReference type="EMBL" id="JAYMRW010000003">
    <property type="protein sequence ID" value="MEM5447586.1"/>
    <property type="molecule type" value="Genomic_DNA"/>
</dbReference>
<comment type="caution">
    <text evidence="1">The sequence shown here is derived from an EMBL/GenBank/DDBJ whole genome shotgun (WGS) entry which is preliminary data.</text>
</comment>